<name>A0ABD0YAD5_9HEMI</name>
<dbReference type="InterPro" id="IPR009060">
    <property type="entry name" value="UBA-like_sf"/>
</dbReference>
<comment type="function">
    <text evidence="4">Associates with the EF-Tu.GDP complex and induces the exchange of GDP to GTP. It remains bound to the aminoacyl-tRNA.EF-Tu.GTP complex up to the GTP hydrolysis stage on the ribosome.</text>
</comment>
<evidence type="ECO:0000256" key="1">
    <source>
        <dbReference type="ARBA" id="ARBA00005532"/>
    </source>
</evidence>
<accession>A0ABD0YAD5</accession>
<dbReference type="PANTHER" id="PTHR11741:SF0">
    <property type="entry name" value="ELONGATION FACTOR TS, MITOCHONDRIAL"/>
    <property type="match status" value="1"/>
</dbReference>
<organism evidence="6 7">
    <name type="scientific">Ranatra chinensis</name>
    <dbReference type="NCBI Taxonomy" id="642074"/>
    <lineage>
        <taxon>Eukaryota</taxon>
        <taxon>Metazoa</taxon>
        <taxon>Ecdysozoa</taxon>
        <taxon>Arthropoda</taxon>
        <taxon>Hexapoda</taxon>
        <taxon>Insecta</taxon>
        <taxon>Pterygota</taxon>
        <taxon>Neoptera</taxon>
        <taxon>Paraneoptera</taxon>
        <taxon>Hemiptera</taxon>
        <taxon>Heteroptera</taxon>
        <taxon>Panheteroptera</taxon>
        <taxon>Nepomorpha</taxon>
        <taxon>Nepidae</taxon>
        <taxon>Ranatrinae</taxon>
        <taxon>Ranatra</taxon>
    </lineage>
</organism>
<dbReference type="HAMAP" id="MF_00050">
    <property type="entry name" value="EF_Ts"/>
    <property type="match status" value="1"/>
</dbReference>
<gene>
    <name evidence="6" type="ORF">AAG570_001784</name>
</gene>
<dbReference type="GO" id="GO:0003746">
    <property type="term" value="F:translation elongation factor activity"/>
    <property type="evidence" value="ECO:0007669"/>
    <property type="project" value="UniProtKB-UniRule"/>
</dbReference>
<dbReference type="AlphaFoldDB" id="A0ABD0YAD5"/>
<sequence length="311" mass="34314">MFSRQCGRFFHFNNNLLWSLINKSDLSKLRKKTGYTFANCKKALEANNHNVELAEKWLQEQAQALGWAKATKLEGRSTLQGLIGVSLKGDTALMVEANCETDFVARNRKFEALVELAVQSCSAFAQSLNPMDTKVRIFMLDSAQMRCITANDGKPLVDHVAMAISSLGENLNLRRAIFLKSSGTTQLAGFTHPSPKNPDPATLMGKYGALVSYRASSHDSQIQEVAKQICQHIVGMNPVKIGVSGTDEPVENKDEETVMLHQDFLLDPSVTVGQLLTDMGIEIVDFVRFECGEPLNAEEENEPVKVSSQSC</sequence>
<keyword evidence="7" id="KW-1185">Reference proteome</keyword>
<dbReference type="GO" id="GO:0005739">
    <property type="term" value="C:mitochondrion"/>
    <property type="evidence" value="ECO:0007669"/>
    <property type="project" value="UniProtKB-SubCell"/>
</dbReference>
<dbReference type="PANTHER" id="PTHR11741">
    <property type="entry name" value="ELONGATION FACTOR TS"/>
    <property type="match status" value="1"/>
</dbReference>
<dbReference type="InterPro" id="IPR014039">
    <property type="entry name" value="Transl_elong_EFTs/EF1B_dimer"/>
</dbReference>
<keyword evidence="4" id="KW-0496">Mitochondrion</keyword>
<proteinExistence type="inferred from homology"/>
<evidence type="ECO:0000256" key="4">
    <source>
        <dbReference type="HAMAP-Rule" id="MF_03135"/>
    </source>
</evidence>
<dbReference type="EMBL" id="JBFDAA010000011">
    <property type="protein sequence ID" value="KAL1124014.1"/>
    <property type="molecule type" value="Genomic_DNA"/>
</dbReference>
<reference evidence="6 7" key="1">
    <citation type="submission" date="2024-07" db="EMBL/GenBank/DDBJ databases">
        <title>Chromosome-level genome assembly of the water stick insect Ranatra chinensis (Heteroptera: Nepidae).</title>
        <authorList>
            <person name="Liu X."/>
        </authorList>
    </citation>
    <scope>NUCLEOTIDE SEQUENCE [LARGE SCALE GENOMIC DNA]</scope>
    <source>
        <strain evidence="6">Cailab_2021Rc</strain>
        <tissue evidence="6">Muscle</tissue>
    </source>
</reference>
<comment type="subcellular location">
    <subcellularLocation>
        <location evidence="4">Mitochondrion</location>
    </subcellularLocation>
</comment>
<keyword evidence="3 4" id="KW-0648">Protein biosynthesis</keyword>
<evidence type="ECO:0000259" key="5">
    <source>
        <dbReference type="Pfam" id="PF00889"/>
    </source>
</evidence>
<dbReference type="SUPFAM" id="SSF54713">
    <property type="entry name" value="Elongation factor Ts (EF-Ts), dimerisation domain"/>
    <property type="match status" value="1"/>
</dbReference>
<dbReference type="Pfam" id="PF25025">
    <property type="entry name" value="EF-Ts_N"/>
    <property type="match status" value="1"/>
</dbReference>
<protein>
    <recommendedName>
        <fullName evidence="4">Elongation factor Ts, mitochondrial</fullName>
        <shortName evidence="4">EF-Ts</shortName>
        <shortName evidence="4">EF-TsMt</shortName>
    </recommendedName>
</protein>
<dbReference type="Gene3D" id="1.10.8.10">
    <property type="entry name" value="DNA helicase RuvA subunit, C-terminal domain"/>
    <property type="match status" value="1"/>
</dbReference>
<feature type="domain" description="Translation elongation factor EFTs/EF1B dimerisation" evidence="5">
    <location>
        <begin position="92"/>
        <end position="248"/>
    </location>
</feature>
<dbReference type="Gene3D" id="3.30.479.20">
    <property type="entry name" value="Elongation factor Ts, dimerisation domain"/>
    <property type="match status" value="2"/>
</dbReference>
<dbReference type="InterPro" id="IPR036402">
    <property type="entry name" value="EF-Ts_dimer_sf"/>
</dbReference>
<dbReference type="InterPro" id="IPR001816">
    <property type="entry name" value="Transl_elong_EFTs/EF1B"/>
</dbReference>
<dbReference type="Proteomes" id="UP001558652">
    <property type="component" value="Unassembled WGS sequence"/>
</dbReference>
<evidence type="ECO:0000313" key="6">
    <source>
        <dbReference type="EMBL" id="KAL1124014.1"/>
    </source>
</evidence>
<dbReference type="SUPFAM" id="SSF46934">
    <property type="entry name" value="UBA-like"/>
    <property type="match status" value="1"/>
</dbReference>
<dbReference type="CDD" id="cd14275">
    <property type="entry name" value="UBA_EF-Ts"/>
    <property type="match status" value="1"/>
</dbReference>
<evidence type="ECO:0000313" key="7">
    <source>
        <dbReference type="Proteomes" id="UP001558652"/>
    </source>
</evidence>
<evidence type="ECO:0000256" key="3">
    <source>
        <dbReference type="ARBA" id="ARBA00022917"/>
    </source>
</evidence>
<keyword evidence="2 4" id="KW-0251">Elongation factor</keyword>
<comment type="caution">
    <text evidence="6">The sequence shown here is derived from an EMBL/GenBank/DDBJ whole genome shotgun (WGS) entry which is preliminary data.</text>
</comment>
<dbReference type="Pfam" id="PF00889">
    <property type="entry name" value="EF_TS"/>
    <property type="match status" value="1"/>
</dbReference>
<evidence type="ECO:0000256" key="2">
    <source>
        <dbReference type="ARBA" id="ARBA00022768"/>
    </source>
</evidence>
<comment type="similarity">
    <text evidence="1 4">Belongs to the EF-Ts family.</text>
</comment>